<feature type="domain" description="ABC transporter" evidence="15">
    <location>
        <begin position="1186"/>
        <end position="1420"/>
    </location>
</feature>
<dbReference type="FunFam" id="1.20.1560.10:FF:000006">
    <property type="entry name" value="ATP-binding cassette, sub-family C (CFTR/MRP), member 9"/>
    <property type="match status" value="1"/>
</dbReference>
<evidence type="ECO:0000313" key="17">
    <source>
        <dbReference type="EMBL" id="TRY79300.1"/>
    </source>
</evidence>
<dbReference type="STRING" id="6832.A0A553PNQ9"/>
<dbReference type="PROSITE" id="PS50929">
    <property type="entry name" value="ABC_TM1F"/>
    <property type="match status" value="2"/>
</dbReference>
<comment type="similarity">
    <text evidence="2">Belongs to the ABC transporter superfamily. ABCC family. Conjugate transporter (TC 3.A.1.208) subfamily.</text>
</comment>
<keyword evidence="9 14" id="KW-0472">Membrane</keyword>
<feature type="compositionally biased region" description="Basic and acidic residues" evidence="13">
    <location>
        <begin position="789"/>
        <end position="820"/>
    </location>
</feature>
<proteinExistence type="inferred from homology"/>
<dbReference type="CDD" id="cd18603">
    <property type="entry name" value="ABC_6TM_MRP1_2_3_6_D2_like"/>
    <property type="match status" value="1"/>
</dbReference>
<dbReference type="SUPFAM" id="SSF90123">
    <property type="entry name" value="ABC transporter transmembrane region"/>
    <property type="match status" value="2"/>
</dbReference>
<dbReference type="OMA" id="DTHIERF"/>
<keyword evidence="8 14" id="KW-1133">Transmembrane helix</keyword>
<evidence type="ECO:0000256" key="8">
    <source>
        <dbReference type="ARBA" id="ARBA00022989"/>
    </source>
</evidence>
<evidence type="ECO:0000256" key="11">
    <source>
        <dbReference type="ARBA" id="ARBA00024220"/>
    </source>
</evidence>
<dbReference type="GO" id="GO:0016887">
    <property type="term" value="F:ATP hydrolysis activity"/>
    <property type="evidence" value="ECO:0007669"/>
    <property type="project" value="InterPro"/>
</dbReference>
<dbReference type="EMBL" id="VCGU01000002">
    <property type="protein sequence ID" value="TRY79300.1"/>
    <property type="molecule type" value="Genomic_DNA"/>
</dbReference>
<feature type="transmembrane region" description="Helical" evidence="14">
    <location>
        <begin position="843"/>
        <end position="865"/>
    </location>
</feature>
<evidence type="ECO:0000256" key="12">
    <source>
        <dbReference type="ARBA" id="ARBA00047523"/>
    </source>
</evidence>
<dbReference type="InterPro" id="IPR050173">
    <property type="entry name" value="ABC_transporter_C-like"/>
</dbReference>
<feature type="region of interest" description="Disordered" evidence="13">
    <location>
        <begin position="785"/>
        <end position="820"/>
    </location>
</feature>
<dbReference type="PROSITE" id="PS00211">
    <property type="entry name" value="ABC_TRANSPORTER_1"/>
    <property type="match status" value="2"/>
</dbReference>
<comment type="caution">
    <text evidence="17">The sequence shown here is derived from an EMBL/GenBank/DDBJ whole genome shotgun (WGS) entry which is preliminary data.</text>
</comment>
<feature type="transmembrane region" description="Helical" evidence="14">
    <location>
        <begin position="435"/>
        <end position="453"/>
    </location>
</feature>
<dbReference type="InterPro" id="IPR011527">
    <property type="entry name" value="ABC1_TM_dom"/>
</dbReference>
<dbReference type="PANTHER" id="PTHR24223">
    <property type="entry name" value="ATP-BINDING CASSETTE SUB-FAMILY C"/>
    <property type="match status" value="1"/>
</dbReference>
<comment type="catalytic activity">
    <reaction evidence="12">
        <text>leukotriene C4(in) + ATP + H2O = leukotriene C4(out) + ADP + phosphate + H(+)</text>
        <dbReference type="Rhea" id="RHEA:38963"/>
        <dbReference type="ChEBI" id="CHEBI:15377"/>
        <dbReference type="ChEBI" id="CHEBI:15378"/>
        <dbReference type="ChEBI" id="CHEBI:30616"/>
        <dbReference type="ChEBI" id="CHEBI:43474"/>
        <dbReference type="ChEBI" id="CHEBI:57973"/>
        <dbReference type="ChEBI" id="CHEBI:456216"/>
    </reaction>
    <physiologicalReaction direction="left-to-right" evidence="12">
        <dbReference type="Rhea" id="RHEA:38964"/>
    </physiologicalReaction>
</comment>
<dbReference type="Gene3D" id="1.20.1560.10">
    <property type="entry name" value="ABC transporter type 1, transmembrane domain"/>
    <property type="match status" value="2"/>
</dbReference>
<dbReference type="GO" id="GO:0005524">
    <property type="term" value="F:ATP binding"/>
    <property type="evidence" value="ECO:0007669"/>
    <property type="project" value="UniProtKB-KW"/>
</dbReference>
<evidence type="ECO:0000256" key="7">
    <source>
        <dbReference type="ARBA" id="ARBA00022840"/>
    </source>
</evidence>
<dbReference type="FunFam" id="3.40.50.300:FF:000997">
    <property type="entry name" value="Multidrug resistance-associated protein 1"/>
    <property type="match status" value="1"/>
</dbReference>
<dbReference type="CDD" id="cd18595">
    <property type="entry name" value="ABC_6TM_MRP1_2_3_6_D1_like"/>
    <property type="match status" value="1"/>
</dbReference>
<accession>A0A553PNQ9</accession>
<reference evidence="17 18" key="1">
    <citation type="journal article" date="2018" name="Nat. Ecol. Evol.">
        <title>Genomic signatures of mitonuclear coevolution across populations of Tigriopus californicus.</title>
        <authorList>
            <person name="Barreto F.S."/>
            <person name="Watson E.T."/>
            <person name="Lima T.G."/>
            <person name="Willett C.S."/>
            <person name="Edmands S."/>
            <person name="Li W."/>
            <person name="Burton R.S."/>
        </authorList>
    </citation>
    <scope>NUCLEOTIDE SEQUENCE [LARGE SCALE GENOMIC DNA]</scope>
    <source>
        <strain evidence="17 18">San Diego</strain>
    </source>
</reference>
<evidence type="ECO:0000256" key="1">
    <source>
        <dbReference type="ARBA" id="ARBA00004128"/>
    </source>
</evidence>
<feature type="domain" description="ABC transporter" evidence="15">
    <location>
        <begin position="554"/>
        <end position="783"/>
    </location>
</feature>
<dbReference type="GO" id="GO:0015431">
    <property type="term" value="F:ABC-type glutathione S-conjugate transporter activity"/>
    <property type="evidence" value="ECO:0007669"/>
    <property type="project" value="UniProtKB-EC"/>
</dbReference>
<dbReference type="EC" id="7.6.2.3" evidence="11"/>
<sequence>MGFCHERFWDFNLTTHDVRPDFTPCFHHTVLVYIPCAFFWLFVRFYATLFWTHRNDRLCLSLKFPLFSARVIVAVALAVIQIANLLNIAQHGARPSGEWLASLIFIGTFALETCATFVHHQEGHARSFIQLFFWLILMVFQVPTLVSAIQVFYMHDSGQVYELSRAGIQFVFFSFILSGLILQFFSEASNTENTLGSSELNASAPSLLLFTWLNPLIWSGFKTPLLKSSVPDLGQDLQVQTITGKFNRHFTVDRVNIRRLGQRNGAYSSTGSEHKVDSEADIGNADVVTVDLETCLVQTDKPQIERALIKAFGKRFFQSVLLKVLQDVLKFIAPQILKNLIRFAQSTNDPEQGVWKGYFWACLLFSVNLVQILVLQQYWKQCYHAGMEMKTATVTAIYKKSLRLSNSARRQYTLGQILNLMASDASTIEEVLPRLNMVWSMPFQIILAVFFLYQELGPSVFSGVVILLILIPFNMVTSRYDRKFQSAYMKVKDQRIRSMYEILSNIKIIKFNTWEEAFADKVLSLRTHELKFLKKKATLQAFINFVFGSAPILVTLASFATYVSVSSSHHLTAEKNITVCVPQGCLVAVVGQVGSGKSTLLAAILGEAERLEGEVCVNGSTIAYVSQEAWIQNASVKNNIIFAKDKPDHQWYKQVIEACSLEQDLHQLMDGDQTLIGEKGINLSGGQKQRIAIARAAYSSADIFLLDDPLSALDSQTASHVFEQVLSNNGILRHSTRVLATHNTSILSQADLVAVLKDGEVAKFGPPGKVMTSSLEISRLVKSLEEEEQNKSKPEEDQKEDTNKFDKLKKPSAKDKKETALAQRLKDEDVLTGRVKGQAYQKYLRALGIPLCVLILGLFMANQAISTGTTIWLAAWSDHNSHVLSDSEANVNSSSSLKREPANGLYIGVLGAFGGAQAVLSFLRNLVFFLACARGSKIIHNSLFGVIIRAKTRFFDITPTGSIMNRFAADLNVVDQPLPNALSSFLFTFMEVTSVLIVISITTPIFMIIIVPLVLVYTFLIRVYIPSSRQLQRYVSSTKSPINLHFSETIQGISTIRAFQHEKIFNDEFESRVQEYLRFQYTSAMATRWLSLRSEALGNIVVLVAALVAVAQRNILTAGWVGLSITYALSVTETFNWVLQNGSKLEEQAVNLERIRETEEHAPLERPWQKPSADPKDRRWVKKGDIEFRNLTLAYDEHLEPVLKGINLSIKSGEKVGVCGRTGAGKSSLAVALLNLVDSWSGQMFLDGIDVRPLGLHSLRSQITMIPQDPVMFKGTIRQNIDPFNKFKDDAIWDSLANCHMDTHIERFSAGLEHQVEEGGSNFSVGQKQLICLARALLKDNTIVFLDEATASMDAETDKTIQETLFRELEGKTLITIAHRLNTVLNYDKILVLDEGQVVEFDTPQHLLSDENSHFYAMIHQSKGSLE</sequence>
<dbReference type="Pfam" id="PF24357">
    <property type="entry name" value="TMD0_ABC"/>
    <property type="match status" value="1"/>
</dbReference>
<keyword evidence="4 14" id="KW-0812">Transmembrane</keyword>
<organism evidence="17 18">
    <name type="scientific">Tigriopus californicus</name>
    <name type="common">Marine copepod</name>
    <dbReference type="NCBI Taxonomy" id="6832"/>
    <lineage>
        <taxon>Eukaryota</taxon>
        <taxon>Metazoa</taxon>
        <taxon>Ecdysozoa</taxon>
        <taxon>Arthropoda</taxon>
        <taxon>Crustacea</taxon>
        <taxon>Multicrustacea</taxon>
        <taxon>Hexanauplia</taxon>
        <taxon>Copepoda</taxon>
        <taxon>Harpacticoida</taxon>
        <taxon>Harpacticidae</taxon>
        <taxon>Tigriopus</taxon>
    </lineage>
</organism>
<gene>
    <name evidence="17" type="ORF">TCAL_05131</name>
</gene>
<evidence type="ECO:0000256" key="3">
    <source>
        <dbReference type="ARBA" id="ARBA00022448"/>
    </source>
</evidence>
<feature type="transmembrane region" description="Helical" evidence="14">
    <location>
        <begin position="131"/>
        <end position="154"/>
    </location>
</feature>
<feature type="transmembrane region" description="Helical" evidence="14">
    <location>
        <begin position="166"/>
        <end position="185"/>
    </location>
</feature>
<evidence type="ECO:0000256" key="14">
    <source>
        <dbReference type="SAM" id="Phobius"/>
    </source>
</evidence>
<keyword evidence="6" id="KW-0547">Nucleotide-binding</keyword>
<keyword evidence="10" id="KW-0325">Glycoprotein</keyword>
<evidence type="ECO:0000259" key="15">
    <source>
        <dbReference type="PROSITE" id="PS50893"/>
    </source>
</evidence>
<dbReference type="InterPro" id="IPR036640">
    <property type="entry name" value="ABC1_TM_sf"/>
</dbReference>
<dbReference type="Pfam" id="PF00664">
    <property type="entry name" value="ABC_membrane"/>
    <property type="match status" value="2"/>
</dbReference>
<name>A0A553PNQ9_TIGCA</name>
<dbReference type="PANTHER" id="PTHR24223:SF443">
    <property type="entry name" value="MULTIDRUG-RESISTANCE LIKE PROTEIN 1, ISOFORM I"/>
    <property type="match status" value="1"/>
</dbReference>
<feature type="domain" description="ABC transmembrane type-1" evidence="16">
    <location>
        <begin position="319"/>
        <end position="573"/>
    </location>
</feature>
<dbReference type="Proteomes" id="UP000318571">
    <property type="component" value="Chromosome 6"/>
</dbReference>
<feature type="transmembrane region" description="Helical" evidence="14">
    <location>
        <begin position="357"/>
        <end position="379"/>
    </location>
</feature>
<dbReference type="InterPro" id="IPR003439">
    <property type="entry name" value="ABC_transporter-like_ATP-bd"/>
</dbReference>
<feature type="domain" description="ABC transmembrane type-1" evidence="16">
    <location>
        <begin position="853"/>
        <end position="1147"/>
    </location>
</feature>
<feature type="transmembrane region" description="Helical" evidence="14">
    <location>
        <begin position="30"/>
        <end position="52"/>
    </location>
</feature>
<keyword evidence="5" id="KW-0677">Repeat</keyword>
<evidence type="ECO:0000256" key="13">
    <source>
        <dbReference type="SAM" id="MobiDB-lite"/>
    </source>
</evidence>
<comment type="subcellular location">
    <subcellularLocation>
        <location evidence="1">Vacuole membrane</location>
        <topology evidence="1">Multi-pass membrane protein</topology>
    </subcellularLocation>
</comment>
<dbReference type="Pfam" id="PF00005">
    <property type="entry name" value="ABC_tran"/>
    <property type="match status" value="1"/>
</dbReference>
<keyword evidence="7" id="KW-0067">ATP-binding</keyword>
<keyword evidence="3" id="KW-0813">Transport</keyword>
<dbReference type="FunFam" id="1.20.1560.10:FF:000010">
    <property type="entry name" value="Multidrug resistance-associated ABC transporter"/>
    <property type="match status" value="1"/>
</dbReference>
<dbReference type="SMART" id="SM00382">
    <property type="entry name" value="AAA"/>
    <property type="match status" value="2"/>
</dbReference>
<evidence type="ECO:0000256" key="5">
    <source>
        <dbReference type="ARBA" id="ARBA00022737"/>
    </source>
</evidence>
<dbReference type="InterPro" id="IPR056227">
    <property type="entry name" value="TMD0_ABC"/>
</dbReference>
<dbReference type="Gene3D" id="3.40.50.300">
    <property type="entry name" value="P-loop containing nucleotide triphosphate hydrolases"/>
    <property type="match status" value="2"/>
</dbReference>
<dbReference type="PROSITE" id="PS50893">
    <property type="entry name" value="ABC_TRANSPORTER_2"/>
    <property type="match status" value="2"/>
</dbReference>
<evidence type="ECO:0000256" key="6">
    <source>
        <dbReference type="ARBA" id="ARBA00022741"/>
    </source>
</evidence>
<evidence type="ECO:0000256" key="4">
    <source>
        <dbReference type="ARBA" id="ARBA00022692"/>
    </source>
</evidence>
<dbReference type="InterPro" id="IPR003593">
    <property type="entry name" value="AAA+_ATPase"/>
</dbReference>
<keyword evidence="18" id="KW-1185">Reference proteome</keyword>
<dbReference type="InterPro" id="IPR017871">
    <property type="entry name" value="ABC_transporter-like_CS"/>
</dbReference>
<evidence type="ECO:0000256" key="10">
    <source>
        <dbReference type="ARBA" id="ARBA00023180"/>
    </source>
</evidence>
<evidence type="ECO:0000313" key="18">
    <source>
        <dbReference type="Proteomes" id="UP000318571"/>
    </source>
</evidence>
<feature type="transmembrane region" description="Helical" evidence="14">
    <location>
        <begin position="1005"/>
        <end position="1025"/>
    </location>
</feature>
<feature type="transmembrane region" description="Helical" evidence="14">
    <location>
        <begin position="64"/>
        <end position="87"/>
    </location>
</feature>
<evidence type="ECO:0000256" key="2">
    <source>
        <dbReference type="ARBA" id="ARBA00009726"/>
    </source>
</evidence>
<feature type="transmembrane region" description="Helical" evidence="14">
    <location>
        <begin position="99"/>
        <end position="119"/>
    </location>
</feature>
<dbReference type="SUPFAM" id="SSF52540">
    <property type="entry name" value="P-loop containing nucleoside triphosphate hydrolases"/>
    <property type="match status" value="2"/>
</dbReference>
<dbReference type="GO" id="GO:0005774">
    <property type="term" value="C:vacuolar membrane"/>
    <property type="evidence" value="ECO:0007669"/>
    <property type="project" value="UniProtKB-SubCell"/>
</dbReference>
<dbReference type="FunFam" id="3.40.50.300:FF:000630">
    <property type="entry name" value="ATP-binding cassette (ABC) transporter, putative"/>
    <property type="match status" value="1"/>
</dbReference>
<dbReference type="CDD" id="cd03250">
    <property type="entry name" value="ABCC_MRP_domain1"/>
    <property type="match status" value="1"/>
</dbReference>
<protein>
    <recommendedName>
        <fullName evidence="11">ABC-type glutathione-S-conjugate transporter</fullName>
        <ecNumber evidence="11">7.6.2.3</ecNumber>
    </recommendedName>
</protein>
<dbReference type="InterPro" id="IPR027417">
    <property type="entry name" value="P-loop_NTPase"/>
</dbReference>
<feature type="transmembrane region" description="Helical" evidence="14">
    <location>
        <begin position="459"/>
        <end position="476"/>
    </location>
</feature>
<feature type="transmembrane region" description="Helical" evidence="14">
    <location>
        <begin position="905"/>
        <end position="931"/>
    </location>
</feature>
<evidence type="ECO:0000256" key="9">
    <source>
        <dbReference type="ARBA" id="ARBA00023136"/>
    </source>
</evidence>
<dbReference type="CDD" id="cd03244">
    <property type="entry name" value="ABCC_MRP_domain2"/>
    <property type="match status" value="1"/>
</dbReference>
<evidence type="ECO:0000259" key="16">
    <source>
        <dbReference type="PROSITE" id="PS50929"/>
    </source>
</evidence>